<feature type="compositionally biased region" description="Pro residues" evidence="1">
    <location>
        <begin position="353"/>
        <end position="379"/>
    </location>
</feature>
<evidence type="ECO:0000259" key="2">
    <source>
        <dbReference type="PROSITE" id="PS50006"/>
    </source>
</evidence>
<organism evidence="3 4">
    <name type="scientific">Falsiroseomonas frigidaquae</name>
    <dbReference type="NCBI Taxonomy" id="487318"/>
    <lineage>
        <taxon>Bacteria</taxon>
        <taxon>Pseudomonadati</taxon>
        <taxon>Pseudomonadota</taxon>
        <taxon>Alphaproteobacteria</taxon>
        <taxon>Acetobacterales</taxon>
        <taxon>Roseomonadaceae</taxon>
        <taxon>Falsiroseomonas</taxon>
    </lineage>
</organism>
<dbReference type="InterPro" id="IPR046883">
    <property type="entry name" value="T6SS_FHA_C"/>
</dbReference>
<dbReference type="Proteomes" id="UP000765160">
    <property type="component" value="Unassembled WGS sequence"/>
</dbReference>
<keyword evidence="4" id="KW-1185">Reference proteome</keyword>
<comment type="caution">
    <text evidence="3">The sequence shown here is derived from an EMBL/GenBank/DDBJ whole genome shotgun (WGS) entry which is preliminary data.</text>
</comment>
<proteinExistence type="predicted"/>
<reference evidence="3 4" key="1">
    <citation type="submission" date="2020-03" db="EMBL/GenBank/DDBJ databases">
        <title>Roseomonas selenitidurans sp. nov. isolated from soil.</title>
        <authorList>
            <person name="Liu H."/>
        </authorList>
    </citation>
    <scope>NUCLEOTIDE SEQUENCE [LARGE SCALE GENOMIC DNA]</scope>
    <source>
        <strain evidence="3 4">JCM 15073</strain>
    </source>
</reference>
<dbReference type="InterPro" id="IPR050923">
    <property type="entry name" value="Cell_Proc_Reg/RNA_Proc"/>
</dbReference>
<dbReference type="SUPFAM" id="SSF49879">
    <property type="entry name" value="SMAD/FHA domain"/>
    <property type="match status" value="1"/>
</dbReference>
<dbReference type="EMBL" id="JAAVTX010000005">
    <property type="protein sequence ID" value="NKE46923.1"/>
    <property type="molecule type" value="Genomic_DNA"/>
</dbReference>
<dbReference type="Pfam" id="PF00498">
    <property type="entry name" value="FHA"/>
    <property type="match status" value="1"/>
</dbReference>
<sequence length="572" mass="58742">MSEITLSVLRCPDAVVPGQRRATGGEISLGRAAECDWPLADPDRVLSKRHCVLEFFGGGWQVRDLSTNGTFVNHAEAPVGRDQIRPLRDGDRLRLGAYEIEVRIAEAADQPGWGAAPDPFANAPPSQGFGGASLPGFGAPSGSGFSTPPGQDFGTPPGQGFGAPPGQDFGAPPGQGFGTPPGQGFGTPPGQGFGTPPGQGFGAPPGQGGGGLLPDDFDPFGPAEQQGPMPDHAPSTAEAFMVPPSLPAGKALIPDDWDLDLTPARPAAPPPAAPTPRPTPPPAVDPFAADPFGAPAANPFAPVPPTPIPSAPMPSAPMPSAPMPAAPQPPAPPAPPPRDPFLETDDAFRAPPAAVPHVPPAQSPAPAMPPPAMPAPAMPAPDSAASLAALLDGAGLPPQMAAQLAAQNPDAALRAAGAVLRAAITGIRALLIARADVKREFRIEQTMLRAANNNPLKFAATEDQALAALLDPRSPALAAVQETVEDLTAHQVATLAATQAAARALLERLAPASIEADDPGGGLLPGAKEKRLWDSYRRRHGLLVEQFEDDFDSAFGKAFARAYEQATTRRER</sequence>
<evidence type="ECO:0000313" key="3">
    <source>
        <dbReference type="EMBL" id="NKE46923.1"/>
    </source>
</evidence>
<dbReference type="NCBIfam" id="TIGR03354">
    <property type="entry name" value="VI_FHA"/>
    <property type="match status" value="1"/>
</dbReference>
<dbReference type="InterPro" id="IPR008984">
    <property type="entry name" value="SMAD_FHA_dom_sf"/>
</dbReference>
<dbReference type="Gene3D" id="2.60.200.20">
    <property type="match status" value="1"/>
</dbReference>
<feature type="compositionally biased region" description="Low complexity" evidence="1">
    <location>
        <begin position="134"/>
        <end position="156"/>
    </location>
</feature>
<name>A0ABX1F3I5_9PROT</name>
<gene>
    <name evidence="3" type="primary">tagH</name>
    <name evidence="3" type="ORF">HB662_19235</name>
</gene>
<feature type="domain" description="FHA" evidence="2">
    <location>
        <begin position="27"/>
        <end position="77"/>
    </location>
</feature>
<feature type="compositionally biased region" description="Pro residues" evidence="1">
    <location>
        <begin position="301"/>
        <end position="339"/>
    </location>
</feature>
<dbReference type="PROSITE" id="PS50006">
    <property type="entry name" value="FHA_DOMAIN"/>
    <property type="match status" value="1"/>
</dbReference>
<dbReference type="InterPro" id="IPR017735">
    <property type="entry name" value="T6SS_FHA"/>
</dbReference>
<dbReference type="CDD" id="cd00060">
    <property type="entry name" value="FHA"/>
    <property type="match status" value="1"/>
</dbReference>
<feature type="compositionally biased region" description="Gly residues" evidence="1">
    <location>
        <begin position="173"/>
        <end position="212"/>
    </location>
</feature>
<dbReference type="Pfam" id="PF20232">
    <property type="entry name" value="T6SS_FHA_C"/>
    <property type="match status" value="1"/>
</dbReference>
<dbReference type="RefSeq" id="WP_168051652.1">
    <property type="nucleotide sequence ID" value="NZ_JAATJR010000005.1"/>
</dbReference>
<dbReference type="InterPro" id="IPR000253">
    <property type="entry name" value="FHA_dom"/>
</dbReference>
<evidence type="ECO:0000256" key="1">
    <source>
        <dbReference type="SAM" id="MobiDB-lite"/>
    </source>
</evidence>
<feature type="compositionally biased region" description="Pro residues" evidence="1">
    <location>
        <begin position="266"/>
        <end position="284"/>
    </location>
</feature>
<feature type="compositionally biased region" description="Low complexity" evidence="1">
    <location>
        <begin position="285"/>
        <end position="300"/>
    </location>
</feature>
<dbReference type="PANTHER" id="PTHR23308">
    <property type="entry name" value="NUCLEAR INHIBITOR OF PROTEIN PHOSPHATASE-1"/>
    <property type="match status" value="1"/>
</dbReference>
<accession>A0ABX1F3I5</accession>
<evidence type="ECO:0000313" key="4">
    <source>
        <dbReference type="Proteomes" id="UP000765160"/>
    </source>
</evidence>
<dbReference type="SMART" id="SM00240">
    <property type="entry name" value="FHA"/>
    <property type="match status" value="1"/>
</dbReference>
<protein>
    <submittedName>
        <fullName evidence="3">Type VI secretion system-associated FHA domain protein TagH</fullName>
    </submittedName>
</protein>
<feature type="region of interest" description="Disordered" evidence="1">
    <location>
        <begin position="111"/>
        <end position="379"/>
    </location>
</feature>